<dbReference type="InterPro" id="IPR029787">
    <property type="entry name" value="Nucleotide_cyclase"/>
</dbReference>
<dbReference type="Gene3D" id="3.30.70.270">
    <property type="match status" value="1"/>
</dbReference>
<dbReference type="NCBIfam" id="TIGR00254">
    <property type="entry name" value="GGDEF"/>
    <property type="match status" value="1"/>
</dbReference>
<comment type="pathway">
    <text evidence="3">Purine metabolism; 3',5'-cyclic di-GMP biosynthesis.</text>
</comment>
<gene>
    <name evidence="12" type="primary">pleD</name>
    <name evidence="12" type="ORF">NCTC11075_01276</name>
</gene>
<dbReference type="AlphaFoldDB" id="A0A447UIJ9"/>
<evidence type="ECO:0000256" key="6">
    <source>
        <dbReference type="ARBA" id="ARBA00022692"/>
    </source>
</evidence>
<dbReference type="PROSITE" id="PS50887">
    <property type="entry name" value="GGDEF"/>
    <property type="match status" value="1"/>
</dbReference>
<dbReference type="EMBL" id="LR134204">
    <property type="protein sequence ID" value="VEB86878.1"/>
    <property type="molecule type" value="Genomic_DNA"/>
</dbReference>
<dbReference type="InterPro" id="IPR050469">
    <property type="entry name" value="Diguanylate_Cyclase"/>
</dbReference>
<keyword evidence="6" id="KW-0812">Transmembrane</keyword>
<dbReference type="GO" id="GO:0005886">
    <property type="term" value="C:plasma membrane"/>
    <property type="evidence" value="ECO:0007669"/>
    <property type="project" value="UniProtKB-SubCell"/>
</dbReference>
<dbReference type="FunFam" id="3.30.70.270:FF:000001">
    <property type="entry name" value="Diguanylate cyclase domain protein"/>
    <property type="match status" value="1"/>
</dbReference>
<dbReference type="EC" id="2.7.7.65" evidence="4"/>
<dbReference type="SUPFAM" id="SSF55073">
    <property type="entry name" value="Nucleotide cyclase"/>
    <property type="match status" value="1"/>
</dbReference>
<evidence type="ECO:0000256" key="5">
    <source>
        <dbReference type="ARBA" id="ARBA00022475"/>
    </source>
</evidence>
<dbReference type="Pfam" id="PF02743">
    <property type="entry name" value="dCache_1"/>
    <property type="match status" value="1"/>
</dbReference>
<dbReference type="InterPro" id="IPR033479">
    <property type="entry name" value="dCache_1"/>
</dbReference>
<dbReference type="GO" id="GO:0005525">
    <property type="term" value="F:GTP binding"/>
    <property type="evidence" value="ECO:0007669"/>
    <property type="project" value="UniProtKB-KW"/>
</dbReference>
<dbReference type="Pfam" id="PF00990">
    <property type="entry name" value="GGDEF"/>
    <property type="match status" value="1"/>
</dbReference>
<comment type="cofactor">
    <cofactor evidence="1">
        <name>Mg(2+)</name>
        <dbReference type="ChEBI" id="CHEBI:18420"/>
    </cofactor>
</comment>
<evidence type="ECO:0000256" key="4">
    <source>
        <dbReference type="ARBA" id="ARBA00012528"/>
    </source>
</evidence>
<comment type="catalytic activity">
    <reaction evidence="10">
        <text>2 GTP = 3',3'-c-di-GMP + 2 diphosphate</text>
        <dbReference type="Rhea" id="RHEA:24898"/>
        <dbReference type="ChEBI" id="CHEBI:33019"/>
        <dbReference type="ChEBI" id="CHEBI:37565"/>
        <dbReference type="ChEBI" id="CHEBI:58805"/>
        <dbReference type="EC" id="2.7.7.65"/>
    </reaction>
</comment>
<dbReference type="SUPFAM" id="SSF103190">
    <property type="entry name" value="Sensory domain-like"/>
    <property type="match status" value="2"/>
</dbReference>
<name>A0A447UIJ9_CITKO</name>
<dbReference type="OMA" id="ARSANKM"/>
<keyword evidence="9" id="KW-0472">Membrane</keyword>
<proteinExistence type="predicted"/>
<keyword evidence="8" id="KW-0547">Nucleotide-binding</keyword>
<dbReference type="GO" id="GO:0052621">
    <property type="term" value="F:diguanylate cyclase activity"/>
    <property type="evidence" value="ECO:0007669"/>
    <property type="project" value="UniProtKB-EC"/>
</dbReference>
<evidence type="ECO:0000256" key="2">
    <source>
        <dbReference type="ARBA" id="ARBA00004651"/>
    </source>
</evidence>
<dbReference type="PANTHER" id="PTHR45138">
    <property type="entry name" value="REGULATORY COMPONENTS OF SENSORY TRANSDUCTION SYSTEM"/>
    <property type="match status" value="1"/>
</dbReference>
<evidence type="ECO:0000256" key="10">
    <source>
        <dbReference type="ARBA" id="ARBA00034247"/>
    </source>
</evidence>
<comment type="subcellular location">
    <subcellularLocation>
        <location evidence="2">Cell membrane</location>
        <topology evidence="2">Multi-pass membrane protein</topology>
    </subcellularLocation>
</comment>
<feature type="domain" description="GGDEF" evidence="11">
    <location>
        <begin position="392"/>
        <end position="520"/>
    </location>
</feature>
<dbReference type="Proteomes" id="UP000270272">
    <property type="component" value="Chromosome"/>
</dbReference>
<dbReference type="InterPro" id="IPR029151">
    <property type="entry name" value="Sensor-like_sf"/>
</dbReference>
<protein>
    <recommendedName>
        <fullName evidence="4">diguanylate cyclase</fullName>
        <ecNumber evidence="4">2.7.7.65</ecNumber>
    </recommendedName>
</protein>
<dbReference type="CDD" id="cd12912">
    <property type="entry name" value="PDC2_MCP_like"/>
    <property type="match status" value="1"/>
</dbReference>
<organism evidence="12 13">
    <name type="scientific">Citrobacter koseri</name>
    <name type="common">Citrobacter diversus</name>
    <dbReference type="NCBI Taxonomy" id="545"/>
    <lineage>
        <taxon>Bacteria</taxon>
        <taxon>Pseudomonadati</taxon>
        <taxon>Pseudomonadota</taxon>
        <taxon>Gammaproteobacteria</taxon>
        <taxon>Enterobacterales</taxon>
        <taxon>Enterobacteriaceae</taxon>
        <taxon>Citrobacter</taxon>
    </lineage>
</organism>
<dbReference type="SMART" id="SM00267">
    <property type="entry name" value="GGDEF"/>
    <property type="match status" value="1"/>
</dbReference>
<evidence type="ECO:0000256" key="8">
    <source>
        <dbReference type="ARBA" id="ARBA00023134"/>
    </source>
</evidence>
<keyword evidence="7" id="KW-1133">Transmembrane helix</keyword>
<evidence type="ECO:0000313" key="13">
    <source>
        <dbReference type="Proteomes" id="UP000270272"/>
    </source>
</evidence>
<dbReference type="GeneID" id="45134690"/>
<evidence type="ECO:0000259" key="11">
    <source>
        <dbReference type="PROSITE" id="PS50887"/>
    </source>
</evidence>
<keyword evidence="5" id="KW-1003">Cell membrane</keyword>
<dbReference type="InterPro" id="IPR000160">
    <property type="entry name" value="GGDEF_dom"/>
</dbReference>
<evidence type="ECO:0000256" key="1">
    <source>
        <dbReference type="ARBA" id="ARBA00001946"/>
    </source>
</evidence>
<evidence type="ECO:0000313" key="12">
    <source>
        <dbReference type="EMBL" id="VEB86878.1"/>
    </source>
</evidence>
<reference evidence="12 13" key="1">
    <citation type="submission" date="2018-12" db="EMBL/GenBank/DDBJ databases">
        <authorList>
            <consortium name="Pathogen Informatics"/>
        </authorList>
    </citation>
    <scope>NUCLEOTIDE SEQUENCE [LARGE SCALE GENOMIC DNA]</scope>
    <source>
        <strain evidence="12 13">NCTC11075</strain>
    </source>
</reference>
<evidence type="ECO:0000256" key="7">
    <source>
        <dbReference type="ARBA" id="ARBA00022989"/>
    </source>
</evidence>
<evidence type="ECO:0000256" key="3">
    <source>
        <dbReference type="ARBA" id="ARBA00004665"/>
    </source>
</evidence>
<keyword evidence="8" id="KW-0342">GTP-binding</keyword>
<sequence length="520" mass="58108">MKKKLLQMLNLRLLIIAFAFLMTLLTLFNSFYSAWRVQKQVLIENELSENQAYAERIASTIDLYLAVFMERLEYSASVIGQHFDDESIISGEMMRMQRRDFGFDSVTLVDEKGKIIGVLPESLNLKGKMLTTPGGVEALKEMQPTVSSAYNSLSGNLVVYISHPVRNAQGKYLGFIGGAIYLQRSNVLSALISNHFRNDDSYIYVVDKNDQLLYHPDPARRGEKEEGNAAVKAVEQGLSGAMEVTNSRGVEMLAGYASINTSGWGVVAQKPKDKTLTALDGLMWQMIRGVVPLGIVGLFILWWLGNEIVRPLRQLADHAISMDSDESAEKVRNVRSWYIEASRLRRALLQGMELIREKMKWLNDQASTDPLTGLVNRRAAEKLLAEYEHQQRQFAVISLDIDRFKAVNDTFGHDIGDVTLKALAQLLKRSCRKNDTACRMGGEEFMMFFPETSVEAAADIAERLRKEVAAAKIETVGHITISLGVTVWPSGVDSVSQALKRADELMYQAKQAGRNQVVAG</sequence>
<dbReference type="CDD" id="cd18773">
    <property type="entry name" value="PDC1_HK_sensor"/>
    <property type="match status" value="1"/>
</dbReference>
<dbReference type="InterPro" id="IPR043128">
    <property type="entry name" value="Rev_trsase/Diguanyl_cyclase"/>
</dbReference>
<dbReference type="CDD" id="cd01949">
    <property type="entry name" value="GGDEF"/>
    <property type="match status" value="1"/>
</dbReference>
<dbReference type="Gene3D" id="3.30.450.20">
    <property type="entry name" value="PAS domain"/>
    <property type="match status" value="1"/>
</dbReference>
<accession>A0A447UIJ9</accession>
<evidence type="ECO:0000256" key="9">
    <source>
        <dbReference type="ARBA" id="ARBA00023136"/>
    </source>
</evidence>
<dbReference type="RefSeq" id="WP_012131422.1">
    <property type="nucleotide sequence ID" value="NZ_CP052059.1"/>
</dbReference>
<dbReference type="PANTHER" id="PTHR45138:SF9">
    <property type="entry name" value="DIGUANYLATE CYCLASE DGCM-RELATED"/>
    <property type="match status" value="1"/>
</dbReference>